<proteinExistence type="predicted"/>
<organism evidence="2 3">
    <name type="scientific">Choiromyces venosus 120613-1</name>
    <dbReference type="NCBI Taxonomy" id="1336337"/>
    <lineage>
        <taxon>Eukaryota</taxon>
        <taxon>Fungi</taxon>
        <taxon>Dikarya</taxon>
        <taxon>Ascomycota</taxon>
        <taxon>Pezizomycotina</taxon>
        <taxon>Pezizomycetes</taxon>
        <taxon>Pezizales</taxon>
        <taxon>Tuberaceae</taxon>
        <taxon>Choiromyces</taxon>
    </lineage>
</organism>
<feature type="transmembrane region" description="Helical" evidence="1">
    <location>
        <begin position="20"/>
        <end position="40"/>
    </location>
</feature>
<keyword evidence="1" id="KW-0812">Transmembrane</keyword>
<accession>A0A3N4KCC7</accession>
<evidence type="ECO:0000313" key="2">
    <source>
        <dbReference type="EMBL" id="RPB03605.1"/>
    </source>
</evidence>
<evidence type="ECO:0000256" key="1">
    <source>
        <dbReference type="SAM" id="Phobius"/>
    </source>
</evidence>
<sequence length="68" mass="7819">MSEVQYCNTILAAWFSRRQLLPRVFCGVWGWCVSGIRYWFTGMFAEVGSVLDISRQSGKLDEAIVARR</sequence>
<keyword evidence="1" id="KW-1133">Transmembrane helix</keyword>
<gene>
    <name evidence="2" type="ORF">L873DRAFT_1800712</name>
</gene>
<keyword evidence="1" id="KW-0472">Membrane</keyword>
<keyword evidence="3" id="KW-1185">Reference proteome</keyword>
<dbReference type="AlphaFoldDB" id="A0A3N4KCC7"/>
<reference evidence="2 3" key="1">
    <citation type="journal article" date="2018" name="Nat. Ecol. Evol.">
        <title>Pezizomycetes genomes reveal the molecular basis of ectomycorrhizal truffle lifestyle.</title>
        <authorList>
            <person name="Murat C."/>
            <person name="Payen T."/>
            <person name="Noel B."/>
            <person name="Kuo A."/>
            <person name="Morin E."/>
            <person name="Chen J."/>
            <person name="Kohler A."/>
            <person name="Krizsan K."/>
            <person name="Balestrini R."/>
            <person name="Da Silva C."/>
            <person name="Montanini B."/>
            <person name="Hainaut M."/>
            <person name="Levati E."/>
            <person name="Barry K.W."/>
            <person name="Belfiori B."/>
            <person name="Cichocki N."/>
            <person name="Clum A."/>
            <person name="Dockter R.B."/>
            <person name="Fauchery L."/>
            <person name="Guy J."/>
            <person name="Iotti M."/>
            <person name="Le Tacon F."/>
            <person name="Lindquist E.A."/>
            <person name="Lipzen A."/>
            <person name="Malagnac F."/>
            <person name="Mello A."/>
            <person name="Molinier V."/>
            <person name="Miyauchi S."/>
            <person name="Poulain J."/>
            <person name="Riccioni C."/>
            <person name="Rubini A."/>
            <person name="Sitrit Y."/>
            <person name="Splivallo R."/>
            <person name="Traeger S."/>
            <person name="Wang M."/>
            <person name="Zifcakova L."/>
            <person name="Wipf D."/>
            <person name="Zambonelli A."/>
            <person name="Paolocci F."/>
            <person name="Nowrousian M."/>
            <person name="Ottonello S."/>
            <person name="Baldrian P."/>
            <person name="Spatafora J.W."/>
            <person name="Henrissat B."/>
            <person name="Nagy L.G."/>
            <person name="Aury J.M."/>
            <person name="Wincker P."/>
            <person name="Grigoriev I.V."/>
            <person name="Bonfante P."/>
            <person name="Martin F.M."/>
        </authorList>
    </citation>
    <scope>NUCLEOTIDE SEQUENCE [LARGE SCALE GENOMIC DNA]</scope>
    <source>
        <strain evidence="2 3">120613-1</strain>
    </source>
</reference>
<dbReference type="Proteomes" id="UP000276215">
    <property type="component" value="Unassembled WGS sequence"/>
</dbReference>
<name>A0A3N4KCC7_9PEZI</name>
<dbReference type="EMBL" id="ML120362">
    <property type="protein sequence ID" value="RPB03605.1"/>
    <property type="molecule type" value="Genomic_DNA"/>
</dbReference>
<evidence type="ECO:0000313" key="3">
    <source>
        <dbReference type="Proteomes" id="UP000276215"/>
    </source>
</evidence>
<protein>
    <submittedName>
        <fullName evidence="2">Uncharacterized protein</fullName>
    </submittedName>
</protein>